<gene>
    <name evidence="1" type="ORF">RFULGI_LOCUS10300</name>
</gene>
<dbReference type="Proteomes" id="UP000789396">
    <property type="component" value="Unassembled WGS sequence"/>
</dbReference>
<accession>A0A9N9N228</accession>
<comment type="caution">
    <text evidence="1">The sequence shown here is derived from an EMBL/GenBank/DDBJ whole genome shotgun (WGS) entry which is preliminary data.</text>
</comment>
<name>A0A9N9N228_9GLOM</name>
<evidence type="ECO:0000313" key="1">
    <source>
        <dbReference type="EMBL" id="CAG8698242.1"/>
    </source>
</evidence>
<sequence>EQVHKIVVNEKKMAIVNLKKLNQIRVKMKNVPAIGEHEASNYYQKSAEAGHKMFKWYWV</sequence>
<proteinExistence type="predicted"/>
<dbReference type="EMBL" id="CAJVPZ010020060">
    <property type="protein sequence ID" value="CAG8698242.1"/>
    <property type="molecule type" value="Genomic_DNA"/>
</dbReference>
<protein>
    <submittedName>
        <fullName evidence="1">1929_t:CDS:1</fullName>
    </submittedName>
</protein>
<dbReference type="AlphaFoldDB" id="A0A9N9N228"/>
<keyword evidence="2" id="KW-1185">Reference proteome</keyword>
<evidence type="ECO:0000313" key="2">
    <source>
        <dbReference type="Proteomes" id="UP000789396"/>
    </source>
</evidence>
<organism evidence="1 2">
    <name type="scientific">Racocetra fulgida</name>
    <dbReference type="NCBI Taxonomy" id="60492"/>
    <lineage>
        <taxon>Eukaryota</taxon>
        <taxon>Fungi</taxon>
        <taxon>Fungi incertae sedis</taxon>
        <taxon>Mucoromycota</taxon>
        <taxon>Glomeromycotina</taxon>
        <taxon>Glomeromycetes</taxon>
        <taxon>Diversisporales</taxon>
        <taxon>Gigasporaceae</taxon>
        <taxon>Racocetra</taxon>
    </lineage>
</organism>
<reference evidence="1" key="1">
    <citation type="submission" date="2021-06" db="EMBL/GenBank/DDBJ databases">
        <authorList>
            <person name="Kallberg Y."/>
            <person name="Tangrot J."/>
            <person name="Rosling A."/>
        </authorList>
    </citation>
    <scope>NUCLEOTIDE SEQUENCE</scope>
    <source>
        <strain evidence="1">IN212</strain>
    </source>
</reference>
<feature type="non-terminal residue" evidence="1">
    <location>
        <position position="59"/>
    </location>
</feature>